<organism evidence="1 2">
    <name type="scientific">Salinactinospora qingdaonensis</name>
    <dbReference type="NCBI Taxonomy" id="702744"/>
    <lineage>
        <taxon>Bacteria</taxon>
        <taxon>Bacillati</taxon>
        <taxon>Actinomycetota</taxon>
        <taxon>Actinomycetes</taxon>
        <taxon>Streptosporangiales</taxon>
        <taxon>Nocardiopsidaceae</taxon>
        <taxon>Salinactinospora</taxon>
    </lineage>
</organism>
<dbReference type="RefSeq" id="WP_344973230.1">
    <property type="nucleotide sequence ID" value="NZ_BAABDD010000018.1"/>
</dbReference>
<accession>A0ABP7G0S9</accession>
<evidence type="ECO:0000313" key="2">
    <source>
        <dbReference type="Proteomes" id="UP001500908"/>
    </source>
</evidence>
<name>A0ABP7G0S9_9ACTN</name>
<proteinExistence type="predicted"/>
<evidence type="ECO:0008006" key="3">
    <source>
        <dbReference type="Google" id="ProtNLM"/>
    </source>
</evidence>
<evidence type="ECO:0000313" key="1">
    <source>
        <dbReference type="EMBL" id="GAA3753329.1"/>
    </source>
</evidence>
<comment type="caution">
    <text evidence="1">The sequence shown here is derived from an EMBL/GenBank/DDBJ whole genome shotgun (WGS) entry which is preliminary data.</text>
</comment>
<sequence>MPETDEYLSKFSDFLRTQQMTSHLTHEEVVQAHTREELGISSLNMIMLLMNYIKEHANDSVSLKPEWVSRLNDLEGIVSVLREIDQLSLEQAST</sequence>
<dbReference type="Proteomes" id="UP001500908">
    <property type="component" value="Unassembled WGS sequence"/>
</dbReference>
<reference evidence="2" key="1">
    <citation type="journal article" date="2019" name="Int. J. Syst. Evol. Microbiol.">
        <title>The Global Catalogue of Microorganisms (GCM) 10K type strain sequencing project: providing services to taxonomists for standard genome sequencing and annotation.</title>
        <authorList>
            <consortium name="The Broad Institute Genomics Platform"/>
            <consortium name="The Broad Institute Genome Sequencing Center for Infectious Disease"/>
            <person name="Wu L."/>
            <person name="Ma J."/>
        </authorList>
    </citation>
    <scope>NUCLEOTIDE SEQUENCE [LARGE SCALE GENOMIC DNA]</scope>
    <source>
        <strain evidence="2">JCM 17137</strain>
    </source>
</reference>
<dbReference type="EMBL" id="BAABDD010000018">
    <property type="protein sequence ID" value="GAA3753329.1"/>
    <property type="molecule type" value="Genomic_DNA"/>
</dbReference>
<gene>
    <name evidence="1" type="ORF">GCM10022402_35140</name>
</gene>
<protein>
    <recommendedName>
        <fullName evidence="3">Carrier domain-containing protein</fullName>
    </recommendedName>
</protein>
<keyword evidence="2" id="KW-1185">Reference proteome</keyword>